<keyword evidence="3 10" id="KW-0812">Transmembrane</keyword>
<proteinExistence type="inferred from homology"/>
<feature type="transmembrane region" description="Helical" evidence="10">
    <location>
        <begin position="123"/>
        <end position="144"/>
    </location>
</feature>
<feature type="transmembrane region" description="Helical" evidence="10">
    <location>
        <begin position="86"/>
        <end position="103"/>
    </location>
</feature>
<evidence type="ECO:0000256" key="7">
    <source>
        <dbReference type="ARBA" id="ARBA00035120"/>
    </source>
</evidence>
<keyword evidence="4 10" id="KW-1133">Transmembrane helix</keyword>
<dbReference type="EMBL" id="CP028137">
    <property type="protein sequence ID" value="AZZ53803.1"/>
    <property type="molecule type" value="Genomic_DNA"/>
</dbReference>
<keyword evidence="5 10" id="KW-0472">Membrane</keyword>
<evidence type="ECO:0000256" key="3">
    <source>
        <dbReference type="ARBA" id="ARBA00022692"/>
    </source>
</evidence>
<dbReference type="GO" id="GO:0046872">
    <property type="term" value="F:metal ion binding"/>
    <property type="evidence" value="ECO:0007669"/>
    <property type="project" value="UniProtKB-KW"/>
</dbReference>
<gene>
    <name evidence="10" type="primary">fluC</name>
    <name evidence="10" type="synonym">crcB</name>
    <name evidence="11" type="ORF">C1I64_18365</name>
</gene>
<accession>A0A3Q9V0Y7</accession>
<keyword evidence="6 10" id="KW-0407">Ion channel</keyword>
<keyword evidence="10" id="KW-0813">Transport</keyword>
<feature type="transmembrane region" description="Helical" evidence="10">
    <location>
        <begin position="21"/>
        <end position="39"/>
    </location>
</feature>
<keyword evidence="10" id="KW-0479">Metal-binding</keyword>
<evidence type="ECO:0000256" key="6">
    <source>
        <dbReference type="ARBA" id="ARBA00023303"/>
    </source>
</evidence>
<feature type="transmembrane region" description="Helical" evidence="10">
    <location>
        <begin position="51"/>
        <end position="74"/>
    </location>
</feature>
<reference evidence="11 12" key="1">
    <citation type="submission" date="2018-03" db="EMBL/GenBank/DDBJ databases">
        <title>Bacteriophage NCPPB3778 and a type I-E CRISPR drive the evolution of the US Biological Select Agent, Rathayibacter toxicus.</title>
        <authorList>
            <person name="Davis E.W.II."/>
            <person name="Tabima J.F."/>
            <person name="Weisberg A.J."/>
            <person name="Dantas Lopes L."/>
            <person name="Wiseman M.S."/>
            <person name="Wiseman M.S."/>
            <person name="Pupko T."/>
            <person name="Belcher M.S."/>
            <person name="Sechler A.J."/>
            <person name="Tancos M.A."/>
            <person name="Schroeder B.K."/>
            <person name="Murray T.D."/>
            <person name="Luster D.G."/>
            <person name="Schneider W.L."/>
            <person name="Rogers E."/>
            <person name="Andreote F.D."/>
            <person name="Grunwald N.J."/>
            <person name="Putnam M.L."/>
            <person name="Chang J.H."/>
        </authorList>
    </citation>
    <scope>NUCLEOTIDE SEQUENCE [LARGE SCALE GENOMIC DNA]</scope>
    <source>
        <strain evidence="11 12">DSM 15932</strain>
    </source>
</reference>
<dbReference type="PANTHER" id="PTHR28259">
    <property type="entry name" value="FLUORIDE EXPORT PROTEIN 1-RELATED"/>
    <property type="match status" value="1"/>
</dbReference>
<dbReference type="GO" id="GO:0005886">
    <property type="term" value="C:plasma membrane"/>
    <property type="evidence" value="ECO:0007669"/>
    <property type="project" value="UniProtKB-SubCell"/>
</dbReference>
<evidence type="ECO:0000313" key="12">
    <source>
        <dbReference type="Proteomes" id="UP000285317"/>
    </source>
</evidence>
<evidence type="ECO:0000256" key="8">
    <source>
        <dbReference type="ARBA" id="ARBA00035585"/>
    </source>
</evidence>
<feature type="binding site" evidence="10">
    <location>
        <position position="101"/>
    </location>
    <ligand>
        <name>Na(+)</name>
        <dbReference type="ChEBI" id="CHEBI:29101"/>
        <note>structural</note>
    </ligand>
</feature>
<comment type="activity regulation">
    <text evidence="10">Na(+) is not transported, but it plays an essential structural role and its presence is essential for fluoride channel function.</text>
</comment>
<evidence type="ECO:0000256" key="2">
    <source>
        <dbReference type="ARBA" id="ARBA00022475"/>
    </source>
</evidence>
<keyword evidence="10" id="KW-0915">Sodium</keyword>
<dbReference type="RefSeq" id="WP_127888205.1">
    <property type="nucleotide sequence ID" value="NZ_CP028137.1"/>
</dbReference>
<dbReference type="InterPro" id="IPR003691">
    <property type="entry name" value="FluC"/>
</dbReference>
<evidence type="ECO:0000313" key="11">
    <source>
        <dbReference type="EMBL" id="AZZ53803.1"/>
    </source>
</evidence>
<dbReference type="KEGG" id="rfs:C1I64_18365"/>
<sequence>MTPPRASPPVAASLSTRPPHLRPGAILLVAAGGAVGTAARYGTALALPPLGAVPVATIAVNLLGAFLLGLLLAGLARRGPDTGRRLTLRLLLGTGVLGGFTTYSTFSLDTVALVEGGRWADVLLYTAVTLVLGTLAAALGVVLASRRRSGAIA</sequence>
<dbReference type="GO" id="GO:0140114">
    <property type="term" value="P:cellular detoxification of fluoride"/>
    <property type="evidence" value="ECO:0007669"/>
    <property type="project" value="UniProtKB-UniRule"/>
</dbReference>
<evidence type="ECO:0000256" key="1">
    <source>
        <dbReference type="ARBA" id="ARBA00004651"/>
    </source>
</evidence>
<dbReference type="HAMAP" id="MF_00454">
    <property type="entry name" value="FluC"/>
    <property type="match status" value="1"/>
</dbReference>
<organism evidence="11 12">
    <name type="scientific">Rathayibacter festucae DSM 15932</name>
    <dbReference type="NCBI Taxonomy" id="1328866"/>
    <lineage>
        <taxon>Bacteria</taxon>
        <taxon>Bacillati</taxon>
        <taxon>Actinomycetota</taxon>
        <taxon>Actinomycetes</taxon>
        <taxon>Micrococcales</taxon>
        <taxon>Microbacteriaceae</taxon>
        <taxon>Rathayibacter</taxon>
    </lineage>
</organism>
<name>A0A3Q9V0Y7_9MICO</name>
<evidence type="ECO:0000256" key="5">
    <source>
        <dbReference type="ARBA" id="ARBA00023136"/>
    </source>
</evidence>
<dbReference type="GO" id="GO:0062054">
    <property type="term" value="F:fluoride channel activity"/>
    <property type="evidence" value="ECO:0007669"/>
    <property type="project" value="UniProtKB-UniRule"/>
</dbReference>
<keyword evidence="10" id="KW-0406">Ion transport</keyword>
<evidence type="ECO:0000256" key="4">
    <source>
        <dbReference type="ARBA" id="ARBA00022989"/>
    </source>
</evidence>
<evidence type="ECO:0000256" key="10">
    <source>
        <dbReference type="HAMAP-Rule" id="MF_00454"/>
    </source>
</evidence>
<dbReference type="Pfam" id="PF02537">
    <property type="entry name" value="CRCB"/>
    <property type="match status" value="1"/>
</dbReference>
<comment type="subcellular location">
    <subcellularLocation>
        <location evidence="1 10">Cell membrane</location>
        <topology evidence="1 10">Multi-pass membrane protein</topology>
    </subcellularLocation>
</comment>
<comment type="function">
    <text evidence="9 10">Fluoride-specific ion channel. Important for reducing fluoride concentration in the cell, thus reducing its toxicity.</text>
</comment>
<evidence type="ECO:0000256" key="9">
    <source>
        <dbReference type="ARBA" id="ARBA00049940"/>
    </source>
</evidence>
<keyword evidence="2 10" id="KW-1003">Cell membrane</keyword>
<comment type="similarity">
    <text evidence="7 10">Belongs to the fluoride channel Fluc/FEX (TC 1.A.43) family.</text>
</comment>
<protein>
    <recommendedName>
        <fullName evidence="10">Fluoride-specific ion channel FluC</fullName>
    </recommendedName>
</protein>
<dbReference type="PANTHER" id="PTHR28259:SF1">
    <property type="entry name" value="FLUORIDE EXPORT PROTEIN 1-RELATED"/>
    <property type="match status" value="1"/>
</dbReference>
<dbReference type="AlphaFoldDB" id="A0A3Q9V0Y7"/>
<feature type="binding site" evidence="10">
    <location>
        <position position="98"/>
    </location>
    <ligand>
        <name>Na(+)</name>
        <dbReference type="ChEBI" id="CHEBI:29101"/>
        <note>structural</note>
    </ligand>
</feature>
<comment type="catalytic activity">
    <reaction evidence="8">
        <text>fluoride(in) = fluoride(out)</text>
        <dbReference type="Rhea" id="RHEA:76159"/>
        <dbReference type="ChEBI" id="CHEBI:17051"/>
    </reaction>
    <physiologicalReaction direction="left-to-right" evidence="8">
        <dbReference type="Rhea" id="RHEA:76160"/>
    </physiologicalReaction>
</comment>
<dbReference type="Proteomes" id="UP000285317">
    <property type="component" value="Chromosome"/>
</dbReference>